<keyword evidence="1" id="KW-0732">Signal</keyword>
<feature type="signal peptide" evidence="1">
    <location>
        <begin position="1"/>
        <end position="19"/>
    </location>
</feature>
<dbReference type="OrthoDB" id="62245at2759"/>
<dbReference type="GO" id="GO:0033897">
    <property type="term" value="F:ribonuclease T2 activity"/>
    <property type="evidence" value="ECO:0007669"/>
    <property type="project" value="InterPro"/>
</dbReference>
<protein>
    <submittedName>
        <fullName evidence="2">Secreted protein</fullName>
    </submittedName>
</protein>
<dbReference type="InterPro" id="IPR036430">
    <property type="entry name" value="RNase_T2-like_sf"/>
</dbReference>
<proteinExistence type="predicted"/>
<accession>A0A0A7CLX1</accession>
<dbReference type="GO" id="GO:0003723">
    <property type="term" value="F:RNA binding"/>
    <property type="evidence" value="ECO:0007669"/>
    <property type="project" value="InterPro"/>
</dbReference>
<evidence type="ECO:0000313" key="4">
    <source>
        <dbReference type="Proteomes" id="UP000243579"/>
    </source>
</evidence>
<dbReference type="Proteomes" id="UP000243579">
    <property type="component" value="Unassembled WGS sequence"/>
</dbReference>
<dbReference type="EMBL" id="KM038431">
    <property type="protein sequence ID" value="AIG55892.1"/>
    <property type="molecule type" value="Genomic_DNA"/>
</dbReference>
<evidence type="ECO:0000256" key="1">
    <source>
        <dbReference type="SAM" id="SignalP"/>
    </source>
</evidence>
<dbReference type="SUPFAM" id="SSF55895">
    <property type="entry name" value="Ribonuclease Rh-like"/>
    <property type="match status" value="1"/>
</dbReference>
<gene>
    <name evidence="3" type="ORF">ACHHYP_02872</name>
</gene>
<dbReference type="Gene3D" id="3.90.730.10">
    <property type="entry name" value="Ribonuclease T2-like"/>
    <property type="match status" value="1"/>
</dbReference>
<evidence type="ECO:0000313" key="3">
    <source>
        <dbReference type="EMBL" id="OQS00682.1"/>
    </source>
</evidence>
<organism evidence="2">
    <name type="scientific">Achlya hypogyna</name>
    <name type="common">Oomycete</name>
    <name type="synonym">Protoachlya hypogyna</name>
    <dbReference type="NCBI Taxonomy" id="1202772"/>
    <lineage>
        <taxon>Eukaryota</taxon>
        <taxon>Sar</taxon>
        <taxon>Stramenopiles</taxon>
        <taxon>Oomycota</taxon>
        <taxon>Saprolegniomycetes</taxon>
        <taxon>Saprolegniales</taxon>
        <taxon>Achlyaceae</taxon>
        <taxon>Achlya</taxon>
    </lineage>
</organism>
<evidence type="ECO:0000313" key="2">
    <source>
        <dbReference type="EMBL" id="AIG55892.1"/>
    </source>
</evidence>
<name>A0A0A7CLX1_ACHHY</name>
<feature type="chain" id="PRO_5002038002" evidence="1">
    <location>
        <begin position="20"/>
        <end position="248"/>
    </location>
</feature>
<sequence length="248" mass="26527">MRTGATAALITGILSTVLANPLLRSPSGVSAFGDEDAWVFSRIWYPAYCATASNAVVCTSPPSYLTTNLVAENLIPAYNDGSTQTGLCRYEYGVFRPNNIASVGQDKLVQYWPFAEATDLPRMWSGGFDGNTPEFNWTCGGLHQGAYLKKIVELTIDLGTPPLLSTSVGTDVDVAKLRTALTASNGAPPVLVCDGANLVRVLTCYGKNNPDLHTTTDPTYDPQNAIACPSGWQQKDSCHEATVHVASF</sequence>
<reference evidence="2 4" key="1">
    <citation type="journal article" date="2014" name="Genome Biol. Evol.">
        <title>The secreted proteins of Achlya hypogyna and Thraustotheca clavata identify the ancestral oomycete secretome and reveal gene acquisitions by horizontal gene transfer.</title>
        <authorList>
            <person name="Misner I."/>
            <person name="Blouin N."/>
            <person name="Leonard G."/>
            <person name="Richards T.A."/>
            <person name="Lane C.E."/>
        </authorList>
    </citation>
    <scope>NUCLEOTIDE SEQUENCE</scope>
    <source>
        <strain evidence="2 4">ATCC 48635</strain>
    </source>
</reference>
<dbReference type="AlphaFoldDB" id="A0A0A7CLX1"/>
<keyword evidence="4" id="KW-1185">Reference proteome</keyword>
<dbReference type="EMBL" id="JNBR01000027">
    <property type="protein sequence ID" value="OQS00682.1"/>
    <property type="molecule type" value="Genomic_DNA"/>
</dbReference>